<dbReference type="PANTHER" id="PTHR10242">
    <property type="entry name" value="8-OXOGUANINE DNA GLYCOSYLASE"/>
    <property type="match status" value="1"/>
</dbReference>
<keyword evidence="6" id="KW-0234">DNA repair</keyword>
<evidence type="ECO:0000256" key="6">
    <source>
        <dbReference type="ARBA" id="ARBA00023204"/>
    </source>
</evidence>
<keyword evidence="16" id="KW-1185">Reference proteome</keyword>
<dbReference type="SUPFAM" id="SSF55945">
    <property type="entry name" value="TATA-box binding protein-like"/>
    <property type="match status" value="1"/>
</dbReference>
<evidence type="ECO:0000256" key="11">
    <source>
        <dbReference type="ARBA" id="ARBA00044632"/>
    </source>
</evidence>
<keyword evidence="9" id="KW-0511">Multifunctional enzyme</keyword>
<dbReference type="Proteomes" id="UP000722791">
    <property type="component" value="Unassembled WGS sequence"/>
</dbReference>
<dbReference type="InterPro" id="IPR011257">
    <property type="entry name" value="DNA_glycosylase"/>
</dbReference>
<dbReference type="GO" id="GO:0006289">
    <property type="term" value="P:nucleotide-excision repair"/>
    <property type="evidence" value="ECO:0007669"/>
    <property type="project" value="InterPro"/>
</dbReference>
<evidence type="ECO:0000256" key="3">
    <source>
        <dbReference type="ARBA" id="ARBA00012720"/>
    </source>
</evidence>
<dbReference type="Gene3D" id="3.30.310.40">
    <property type="match status" value="1"/>
</dbReference>
<dbReference type="GO" id="GO:0140078">
    <property type="term" value="F:class I DNA-(apurinic or apyrimidinic site) endonuclease activity"/>
    <property type="evidence" value="ECO:0007669"/>
    <property type="project" value="UniProtKB-EC"/>
</dbReference>
<comment type="catalytic activity">
    <reaction evidence="11">
        <text>2'-deoxyribonucleotide-(2'-deoxyribose 5'-phosphate)-2'-deoxyribonucleotide-DNA = a 3'-end 2'-deoxyribonucleotide-(2,3-dehydro-2,3-deoxyribose 5'-phosphate)-DNA + a 5'-end 5'-phospho-2'-deoxyribonucleoside-DNA + H(+)</text>
        <dbReference type="Rhea" id="RHEA:66592"/>
        <dbReference type="Rhea" id="RHEA-COMP:13180"/>
        <dbReference type="Rhea" id="RHEA-COMP:16897"/>
        <dbReference type="Rhea" id="RHEA-COMP:17067"/>
        <dbReference type="ChEBI" id="CHEBI:15378"/>
        <dbReference type="ChEBI" id="CHEBI:136412"/>
        <dbReference type="ChEBI" id="CHEBI:157695"/>
        <dbReference type="ChEBI" id="CHEBI:167181"/>
        <dbReference type="EC" id="4.2.99.18"/>
    </reaction>
</comment>
<feature type="domain" description="HhH-GPD" evidence="13">
    <location>
        <begin position="255"/>
        <end position="420"/>
    </location>
</feature>
<dbReference type="Gene3D" id="1.10.1670.10">
    <property type="entry name" value="Helix-hairpin-Helix base-excision DNA repair enzymes (C-terminal)"/>
    <property type="match status" value="1"/>
</dbReference>
<sequence length="627" mass="66592">MHLCALQRRLTATRFTSASPNRLVSTTTPGRVVSRLHTLYTGMGLPEDPLAAEVVRGAWHALGAPPQELQLDFCLPTGQSFRWRITGEKEYTGVIGNRLVCLRQLDNDVLYRVLARGGEADPAADATVLHDYFNLDTSLSHLATRWATSCSRYRDVSPHFPGARMLRQDPLECLFQFICSSNNHISRIHSMVERLCSSYGTSLEPITSPQPPVAALVAGAAHAGASTLLMSTDEGDTPSAASTKPAKRRAAKAPVSLAATASGGSGVVTTGRASGLSFYAFPTLEQLSKATEEELRAAGFGYRARFIVGATQALLAKPGGGRAWLLGLRQVGLEEAVEALTELPGIGPKVAACICLFSLDKHQAIPVDTHVWQIAVRYYCPALRGKSLTKKIHGEIQQVFVERFGPYAGWAHNTLFISELASQQHRLPEHLRQAKTPAMTAMGPPGGKRRSQGQANRSHEDTGTGELDETEGPGSLDDENGGSDDGGGVVHRNKHGGGDCGNAAAVATPQRGKNGVGRGRQQGRKKAVEGTATAAEVTAMAVGSNLGSRSSEIEGFTPVCSAVLDGQADVGSAPARRGRHRGPETGCTAGPGTSPQKRRAMGTRGTALRKPLAALDYGLDDFDELRT</sequence>
<evidence type="ECO:0000256" key="7">
    <source>
        <dbReference type="ARBA" id="ARBA00023239"/>
    </source>
</evidence>
<feature type="compositionally biased region" description="Acidic residues" evidence="12">
    <location>
        <begin position="466"/>
        <end position="482"/>
    </location>
</feature>
<organism evidence="14 16">
    <name type="scientific">Volvox reticuliferus</name>
    <dbReference type="NCBI Taxonomy" id="1737510"/>
    <lineage>
        <taxon>Eukaryota</taxon>
        <taxon>Viridiplantae</taxon>
        <taxon>Chlorophyta</taxon>
        <taxon>core chlorophytes</taxon>
        <taxon>Chlorophyceae</taxon>
        <taxon>CS clade</taxon>
        <taxon>Chlamydomonadales</taxon>
        <taxon>Volvocaceae</taxon>
        <taxon>Volvox</taxon>
    </lineage>
</organism>
<dbReference type="OrthoDB" id="238681at2759"/>
<evidence type="ECO:0000313" key="14">
    <source>
        <dbReference type="EMBL" id="GIL92013.1"/>
    </source>
</evidence>
<dbReference type="CDD" id="cd00056">
    <property type="entry name" value="ENDO3c"/>
    <property type="match status" value="1"/>
</dbReference>
<dbReference type="EC" id="4.2.99.18" evidence="3"/>
<reference evidence="14" key="1">
    <citation type="journal article" date="2021" name="Proc. Natl. Acad. Sci. U.S.A.">
        <title>Three genomes in the algal genus Volvox reveal the fate of a haploid sex-determining region after a transition to homothallism.</title>
        <authorList>
            <person name="Yamamoto K."/>
            <person name="Hamaji T."/>
            <person name="Kawai-Toyooka H."/>
            <person name="Matsuzaki R."/>
            <person name="Takahashi F."/>
            <person name="Nishimura Y."/>
            <person name="Kawachi M."/>
            <person name="Noguchi H."/>
            <person name="Minakuchi Y."/>
            <person name="Umen J.G."/>
            <person name="Toyoda A."/>
            <person name="Nozaki H."/>
        </authorList>
    </citation>
    <scope>NUCLEOTIDE SEQUENCE</scope>
    <source>
        <strain evidence="15">NIES-3785</strain>
        <strain evidence="14">NIES-3786</strain>
    </source>
</reference>
<evidence type="ECO:0000256" key="5">
    <source>
        <dbReference type="ARBA" id="ARBA00022801"/>
    </source>
</evidence>
<evidence type="ECO:0000259" key="13">
    <source>
        <dbReference type="SMART" id="SM00478"/>
    </source>
</evidence>
<comment type="similarity">
    <text evidence="2">Belongs to the type-1 OGG1 family.</text>
</comment>
<dbReference type="EMBL" id="BNCP01000071">
    <property type="protein sequence ID" value="GIL92013.1"/>
    <property type="molecule type" value="Genomic_DNA"/>
</dbReference>
<evidence type="ECO:0000256" key="4">
    <source>
        <dbReference type="ARBA" id="ARBA00022763"/>
    </source>
</evidence>
<proteinExistence type="inferred from homology"/>
<keyword evidence="8" id="KW-0539">Nucleus</keyword>
<keyword evidence="5" id="KW-0378">Hydrolase</keyword>
<evidence type="ECO:0000256" key="9">
    <source>
        <dbReference type="ARBA" id="ARBA00023268"/>
    </source>
</evidence>
<evidence type="ECO:0000256" key="8">
    <source>
        <dbReference type="ARBA" id="ARBA00023242"/>
    </source>
</evidence>
<keyword evidence="10" id="KW-0326">Glycosidase</keyword>
<dbReference type="SUPFAM" id="SSF48150">
    <property type="entry name" value="DNA-glycosylase"/>
    <property type="match status" value="1"/>
</dbReference>
<dbReference type="InterPro" id="IPR012904">
    <property type="entry name" value="OGG_N"/>
</dbReference>
<keyword evidence="7" id="KW-0456">Lyase</keyword>
<dbReference type="Pfam" id="PF00730">
    <property type="entry name" value="HhH-GPD"/>
    <property type="match status" value="1"/>
</dbReference>
<evidence type="ECO:0000313" key="15">
    <source>
        <dbReference type="EMBL" id="GIM15798.1"/>
    </source>
</evidence>
<dbReference type="SMART" id="SM00478">
    <property type="entry name" value="ENDO3c"/>
    <property type="match status" value="1"/>
</dbReference>
<dbReference type="Gene3D" id="1.10.340.30">
    <property type="entry name" value="Hypothetical protein, domain 2"/>
    <property type="match status" value="1"/>
</dbReference>
<evidence type="ECO:0000256" key="2">
    <source>
        <dbReference type="ARBA" id="ARBA00010679"/>
    </source>
</evidence>
<comment type="caution">
    <text evidence="14">The sequence shown here is derived from an EMBL/GenBank/DDBJ whole genome shotgun (WGS) entry which is preliminary data.</text>
</comment>
<dbReference type="Proteomes" id="UP000747110">
    <property type="component" value="Unassembled WGS sequence"/>
</dbReference>
<dbReference type="InterPro" id="IPR052054">
    <property type="entry name" value="Oxidative_DNA_repair_enzyme"/>
</dbReference>
<dbReference type="GO" id="GO:0034039">
    <property type="term" value="F:8-oxo-7,8-dihydroguanine DNA N-glycosylase activity"/>
    <property type="evidence" value="ECO:0007669"/>
    <property type="project" value="TreeGrafter"/>
</dbReference>
<feature type="region of interest" description="Disordered" evidence="12">
    <location>
        <begin position="571"/>
        <end position="607"/>
    </location>
</feature>
<evidence type="ECO:0000256" key="10">
    <source>
        <dbReference type="ARBA" id="ARBA00023295"/>
    </source>
</evidence>
<dbReference type="Pfam" id="PF07934">
    <property type="entry name" value="OGG_N"/>
    <property type="match status" value="1"/>
</dbReference>
<evidence type="ECO:0000256" key="12">
    <source>
        <dbReference type="SAM" id="MobiDB-lite"/>
    </source>
</evidence>
<dbReference type="GO" id="GO:0003684">
    <property type="term" value="F:damaged DNA binding"/>
    <property type="evidence" value="ECO:0007669"/>
    <property type="project" value="InterPro"/>
</dbReference>
<dbReference type="EMBL" id="BNCQ01000070">
    <property type="protein sequence ID" value="GIM15798.1"/>
    <property type="molecule type" value="Genomic_DNA"/>
</dbReference>
<keyword evidence="4" id="KW-0227">DNA damage</keyword>
<dbReference type="GO" id="GO:0005634">
    <property type="term" value="C:nucleus"/>
    <property type="evidence" value="ECO:0007669"/>
    <property type="project" value="UniProtKB-SubCell"/>
</dbReference>
<dbReference type="PANTHER" id="PTHR10242:SF2">
    <property type="entry name" value="N-GLYCOSYLASE_DNA LYASE"/>
    <property type="match status" value="1"/>
</dbReference>
<gene>
    <name evidence="14" type="ORF">Vretifemale_19686</name>
    <name evidence="15" type="ORF">Vretimale_18518</name>
</gene>
<accession>A0A8J4D501</accession>
<dbReference type="FunFam" id="1.10.1670.10:FF:000005">
    <property type="entry name" value="N-glycosylase/DNA lyase OGG1"/>
    <property type="match status" value="1"/>
</dbReference>
<dbReference type="AlphaFoldDB" id="A0A8J4D501"/>
<dbReference type="InterPro" id="IPR003265">
    <property type="entry name" value="HhH-GPD_domain"/>
</dbReference>
<feature type="region of interest" description="Disordered" evidence="12">
    <location>
        <begin position="435"/>
        <end position="531"/>
    </location>
</feature>
<protein>
    <recommendedName>
        <fullName evidence="3">DNA-(apurinic or apyrimidinic site) lyase</fullName>
        <ecNumber evidence="3">4.2.99.18</ecNumber>
    </recommendedName>
</protein>
<evidence type="ECO:0000256" key="1">
    <source>
        <dbReference type="ARBA" id="ARBA00004123"/>
    </source>
</evidence>
<comment type="subcellular location">
    <subcellularLocation>
        <location evidence="1">Nucleus</location>
    </subcellularLocation>
</comment>
<dbReference type="GO" id="GO:0006285">
    <property type="term" value="P:base-excision repair, AP site formation"/>
    <property type="evidence" value="ECO:0007669"/>
    <property type="project" value="TreeGrafter"/>
</dbReference>
<evidence type="ECO:0000313" key="16">
    <source>
        <dbReference type="Proteomes" id="UP000747110"/>
    </source>
</evidence>
<name>A0A8J4D501_9CHLO</name>
<dbReference type="InterPro" id="IPR023170">
    <property type="entry name" value="HhH_base_excis_C"/>
</dbReference>